<proteinExistence type="predicted"/>
<comment type="caution">
    <text evidence="1">The sequence shown here is derived from an EMBL/GenBank/DDBJ whole genome shotgun (WGS) entry which is preliminary data.</text>
</comment>
<protein>
    <submittedName>
        <fullName evidence="1">Uncharacterized protein</fullName>
    </submittedName>
</protein>
<evidence type="ECO:0000313" key="2">
    <source>
        <dbReference type="Proteomes" id="UP001154282"/>
    </source>
</evidence>
<gene>
    <name evidence="1" type="ORF">LITE_LOCUS37029</name>
</gene>
<organism evidence="1 2">
    <name type="scientific">Linum tenue</name>
    <dbReference type="NCBI Taxonomy" id="586396"/>
    <lineage>
        <taxon>Eukaryota</taxon>
        <taxon>Viridiplantae</taxon>
        <taxon>Streptophyta</taxon>
        <taxon>Embryophyta</taxon>
        <taxon>Tracheophyta</taxon>
        <taxon>Spermatophyta</taxon>
        <taxon>Magnoliopsida</taxon>
        <taxon>eudicotyledons</taxon>
        <taxon>Gunneridae</taxon>
        <taxon>Pentapetalae</taxon>
        <taxon>rosids</taxon>
        <taxon>fabids</taxon>
        <taxon>Malpighiales</taxon>
        <taxon>Linaceae</taxon>
        <taxon>Linum</taxon>
    </lineage>
</organism>
<evidence type="ECO:0000313" key="1">
    <source>
        <dbReference type="EMBL" id="CAI0466434.1"/>
    </source>
</evidence>
<dbReference type="AlphaFoldDB" id="A0AAV0P649"/>
<keyword evidence="2" id="KW-1185">Reference proteome</keyword>
<accession>A0AAV0P649</accession>
<dbReference type="EMBL" id="CAMGYJ010000008">
    <property type="protein sequence ID" value="CAI0466434.1"/>
    <property type="molecule type" value="Genomic_DNA"/>
</dbReference>
<name>A0AAV0P649_9ROSI</name>
<reference evidence="1" key="1">
    <citation type="submission" date="2022-08" db="EMBL/GenBank/DDBJ databases">
        <authorList>
            <person name="Gutierrez-Valencia J."/>
        </authorList>
    </citation>
    <scope>NUCLEOTIDE SEQUENCE</scope>
</reference>
<dbReference type="Proteomes" id="UP001154282">
    <property type="component" value="Unassembled WGS sequence"/>
</dbReference>
<sequence length="65" mass="7296">MQTLNCKSMIHLCTCYSFPHNFLGLFQSRSTAESSSSSNIRRVTAIVIDMEFCIDPYLSISSSLI</sequence>